<proteinExistence type="predicted"/>
<keyword evidence="3" id="KW-1185">Reference proteome</keyword>
<reference evidence="2 3" key="1">
    <citation type="submission" date="2019-05" db="EMBL/GenBank/DDBJ databases">
        <title>Another draft genome of Portunus trituberculatus and its Hox gene families provides insights of decapod evolution.</title>
        <authorList>
            <person name="Jeong J.-H."/>
            <person name="Song I."/>
            <person name="Kim S."/>
            <person name="Choi T."/>
            <person name="Kim D."/>
            <person name="Ryu S."/>
            <person name="Kim W."/>
        </authorList>
    </citation>
    <scope>NUCLEOTIDE SEQUENCE [LARGE SCALE GENOMIC DNA]</scope>
    <source>
        <tissue evidence="2">Muscle</tissue>
    </source>
</reference>
<feature type="region of interest" description="Disordered" evidence="1">
    <location>
        <begin position="1"/>
        <end position="24"/>
    </location>
</feature>
<gene>
    <name evidence="2" type="ORF">E2C01_102440</name>
</gene>
<name>A0A5B7KML8_PORTR</name>
<comment type="caution">
    <text evidence="2">The sequence shown here is derived from an EMBL/GenBank/DDBJ whole genome shotgun (WGS) entry which is preliminary data.</text>
</comment>
<feature type="compositionally biased region" description="Basic and acidic residues" evidence="1">
    <location>
        <begin position="15"/>
        <end position="24"/>
    </location>
</feature>
<evidence type="ECO:0000256" key="1">
    <source>
        <dbReference type="SAM" id="MobiDB-lite"/>
    </source>
</evidence>
<sequence>MAGREKGAGGGWRGGEVDRAEVAR</sequence>
<dbReference type="EMBL" id="VSRR010152185">
    <property type="protein sequence ID" value="MPD06618.1"/>
    <property type="molecule type" value="Genomic_DNA"/>
</dbReference>
<protein>
    <submittedName>
        <fullName evidence="2">Uncharacterized protein</fullName>
    </submittedName>
</protein>
<evidence type="ECO:0000313" key="3">
    <source>
        <dbReference type="Proteomes" id="UP000324222"/>
    </source>
</evidence>
<organism evidence="2 3">
    <name type="scientific">Portunus trituberculatus</name>
    <name type="common">Swimming crab</name>
    <name type="synonym">Neptunus trituberculatus</name>
    <dbReference type="NCBI Taxonomy" id="210409"/>
    <lineage>
        <taxon>Eukaryota</taxon>
        <taxon>Metazoa</taxon>
        <taxon>Ecdysozoa</taxon>
        <taxon>Arthropoda</taxon>
        <taxon>Crustacea</taxon>
        <taxon>Multicrustacea</taxon>
        <taxon>Malacostraca</taxon>
        <taxon>Eumalacostraca</taxon>
        <taxon>Eucarida</taxon>
        <taxon>Decapoda</taxon>
        <taxon>Pleocyemata</taxon>
        <taxon>Brachyura</taxon>
        <taxon>Eubrachyura</taxon>
        <taxon>Portunoidea</taxon>
        <taxon>Portunidae</taxon>
        <taxon>Portuninae</taxon>
        <taxon>Portunus</taxon>
    </lineage>
</organism>
<evidence type="ECO:0000313" key="2">
    <source>
        <dbReference type="EMBL" id="MPD06618.1"/>
    </source>
</evidence>
<dbReference type="Proteomes" id="UP000324222">
    <property type="component" value="Unassembled WGS sequence"/>
</dbReference>
<accession>A0A5B7KML8</accession>
<dbReference type="AlphaFoldDB" id="A0A5B7KML8"/>